<evidence type="ECO:0000256" key="1">
    <source>
        <dbReference type="SAM" id="MobiDB-lite"/>
    </source>
</evidence>
<evidence type="ECO:0000313" key="3">
    <source>
        <dbReference type="Proteomes" id="UP001054252"/>
    </source>
</evidence>
<protein>
    <submittedName>
        <fullName evidence="2">Uncharacterized protein</fullName>
    </submittedName>
</protein>
<dbReference type="AlphaFoldDB" id="A0AAV5IQR1"/>
<dbReference type="Proteomes" id="UP001054252">
    <property type="component" value="Unassembled WGS sequence"/>
</dbReference>
<reference evidence="2 3" key="1">
    <citation type="journal article" date="2021" name="Commun. Biol.">
        <title>The genome of Shorea leprosula (Dipterocarpaceae) highlights the ecological relevance of drought in aseasonal tropical rainforests.</title>
        <authorList>
            <person name="Ng K.K.S."/>
            <person name="Kobayashi M.J."/>
            <person name="Fawcett J.A."/>
            <person name="Hatakeyama M."/>
            <person name="Paape T."/>
            <person name="Ng C.H."/>
            <person name="Ang C.C."/>
            <person name="Tnah L.H."/>
            <person name="Lee C.T."/>
            <person name="Nishiyama T."/>
            <person name="Sese J."/>
            <person name="O'Brien M.J."/>
            <person name="Copetti D."/>
            <person name="Mohd Noor M.I."/>
            <person name="Ong R.C."/>
            <person name="Putra M."/>
            <person name="Sireger I.Z."/>
            <person name="Indrioko S."/>
            <person name="Kosugi Y."/>
            <person name="Izuno A."/>
            <person name="Isagi Y."/>
            <person name="Lee S.L."/>
            <person name="Shimizu K.K."/>
        </authorList>
    </citation>
    <scope>NUCLEOTIDE SEQUENCE [LARGE SCALE GENOMIC DNA]</scope>
    <source>
        <strain evidence="2">214</strain>
    </source>
</reference>
<feature type="compositionally biased region" description="Basic and acidic residues" evidence="1">
    <location>
        <begin position="17"/>
        <end position="28"/>
    </location>
</feature>
<gene>
    <name evidence="2" type="ORF">SLEP1_g13294</name>
</gene>
<dbReference type="EMBL" id="BPVZ01000015">
    <property type="protein sequence ID" value="GKV00628.1"/>
    <property type="molecule type" value="Genomic_DNA"/>
</dbReference>
<name>A0AAV5IQR1_9ROSI</name>
<organism evidence="2 3">
    <name type="scientific">Rubroshorea leprosula</name>
    <dbReference type="NCBI Taxonomy" id="152421"/>
    <lineage>
        <taxon>Eukaryota</taxon>
        <taxon>Viridiplantae</taxon>
        <taxon>Streptophyta</taxon>
        <taxon>Embryophyta</taxon>
        <taxon>Tracheophyta</taxon>
        <taxon>Spermatophyta</taxon>
        <taxon>Magnoliopsida</taxon>
        <taxon>eudicotyledons</taxon>
        <taxon>Gunneridae</taxon>
        <taxon>Pentapetalae</taxon>
        <taxon>rosids</taxon>
        <taxon>malvids</taxon>
        <taxon>Malvales</taxon>
        <taxon>Dipterocarpaceae</taxon>
        <taxon>Rubroshorea</taxon>
    </lineage>
</organism>
<keyword evidence="3" id="KW-1185">Reference proteome</keyword>
<comment type="caution">
    <text evidence="2">The sequence shown here is derived from an EMBL/GenBank/DDBJ whole genome shotgun (WGS) entry which is preliminary data.</text>
</comment>
<sequence>MAADGNQDDPTCTTSREPLHIFQEDFKDSLPSSSI</sequence>
<accession>A0AAV5IQR1</accession>
<proteinExistence type="predicted"/>
<feature type="region of interest" description="Disordered" evidence="1">
    <location>
        <begin position="1"/>
        <end position="35"/>
    </location>
</feature>
<evidence type="ECO:0000313" key="2">
    <source>
        <dbReference type="EMBL" id="GKV00628.1"/>
    </source>
</evidence>